<accession>A0A815YQF5</accession>
<dbReference type="AlphaFoldDB" id="A0A815YQF5"/>
<reference evidence="3" key="1">
    <citation type="submission" date="2021-02" db="EMBL/GenBank/DDBJ databases">
        <authorList>
            <person name="Nowell W R."/>
        </authorList>
    </citation>
    <scope>NUCLEOTIDE SEQUENCE</scope>
</reference>
<feature type="compositionally biased region" description="Low complexity" evidence="1">
    <location>
        <begin position="319"/>
        <end position="331"/>
    </location>
</feature>
<organism evidence="3 4">
    <name type="scientific">Adineta steineri</name>
    <dbReference type="NCBI Taxonomy" id="433720"/>
    <lineage>
        <taxon>Eukaryota</taxon>
        <taxon>Metazoa</taxon>
        <taxon>Spiralia</taxon>
        <taxon>Gnathifera</taxon>
        <taxon>Rotifera</taxon>
        <taxon>Eurotatoria</taxon>
        <taxon>Bdelloidea</taxon>
        <taxon>Adinetida</taxon>
        <taxon>Adinetidae</taxon>
        <taxon>Adineta</taxon>
    </lineage>
</organism>
<evidence type="ECO:0000256" key="1">
    <source>
        <dbReference type="SAM" id="MobiDB-lite"/>
    </source>
</evidence>
<dbReference type="Proteomes" id="UP000663877">
    <property type="component" value="Unassembled WGS sequence"/>
</dbReference>
<sequence>MWQSRCIQEIKMHVNEQLHILRCDYDRQRRFFDEKRNENLHTASFFYKSKQTTEFNELRNACQLLQFQVAQLTYVRKELDRPEVITGKEQLNSHLFPSENGRRRLTIGDDGITANSEYNIVESSYKRSSFIPTEMHQKPSVASSLIVNDTQVHHTNSNQLISKCPICYMIFPSNMSYHNRHQHINEHMIDDQDNNEWEEATNQIDKWCTENTEKITNHANQQKHLLNDAYNQQKLLFREQRNENLETANIYHTAKQDDLFNELLEACQSLKYQIATFRYPKYETVYLEVISTARDAARRRRRMKKIADDKVEINNDIKTSNSEQTNEQQSSKAESKTMSDKCPMCFMIFPISMTYDDRQQHANEHME</sequence>
<dbReference type="Proteomes" id="UP000663832">
    <property type="component" value="Unassembled WGS sequence"/>
</dbReference>
<proteinExistence type="predicted"/>
<gene>
    <name evidence="2" type="ORF">BJG266_LOCUS2513</name>
    <name evidence="3" type="ORF">QVE165_LOCUS49087</name>
</gene>
<feature type="region of interest" description="Disordered" evidence="1">
    <location>
        <begin position="315"/>
        <end position="336"/>
    </location>
</feature>
<keyword evidence="4" id="KW-1185">Reference proteome</keyword>
<evidence type="ECO:0000313" key="3">
    <source>
        <dbReference type="EMBL" id="CAF1573286.1"/>
    </source>
</evidence>
<protein>
    <submittedName>
        <fullName evidence="3">Uncharacterized protein</fullName>
    </submittedName>
</protein>
<evidence type="ECO:0000313" key="4">
    <source>
        <dbReference type="Proteomes" id="UP000663832"/>
    </source>
</evidence>
<dbReference type="EMBL" id="CAJNOM010000868">
    <property type="protein sequence ID" value="CAF1573286.1"/>
    <property type="molecule type" value="Genomic_DNA"/>
</dbReference>
<dbReference type="OrthoDB" id="10026339at2759"/>
<name>A0A815YQF5_9BILA</name>
<comment type="caution">
    <text evidence="3">The sequence shown here is derived from an EMBL/GenBank/DDBJ whole genome shotgun (WGS) entry which is preliminary data.</text>
</comment>
<dbReference type="EMBL" id="CAJNOI010000006">
    <property type="protein sequence ID" value="CAF0752244.1"/>
    <property type="molecule type" value="Genomic_DNA"/>
</dbReference>
<evidence type="ECO:0000313" key="2">
    <source>
        <dbReference type="EMBL" id="CAF0752244.1"/>
    </source>
</evidence>